<evidence type="ECO:0000313" key="2">
    <source>
        <dbReference type="EMBL" id="KYD08267.1"/>
    </source>
</evidence>
<dbReference type="Proteomes" id="UP000595512">
    <property type="component" value="Chromosome"/>
</dbReference>
<dbReference type="EMBL" id="LQYN01000033">
    <property type="protein sequence ID" value="KYD08267.1"/>
    <property type="molecule type" value="Genomic_DNA"/>
</dbReference>
<evidence type="ECO:0000313" key="3">
    <source>
        <dbReference type="EMBL" id="QQX26235.1"/>
    </source>
</evidence>
<protein>
    <submittedName>
        <fullName evidence="3">NERD domain-containing protein</fullName>
    </submittedName>
</protein>
<dbReference type="PATRIC" id="fig|46224.3.peg.2420"/>
<evidence type="ECO:0000313" key="4">
    <source>
        <dbReference type="Proteomes" id="UP000075666"/>
    </source>
</evidence>
<feature type="domain" description="NERD" evidence="1">
    <location>
        <begin position="9"/>
        <end position="126"/>
    </location>
</feature>
<dbReference type="Pfam" id="PF08378">
    <property type="entry name" value="NERD"/>
    <property type="match status" value="1"/>
</dbReference>
<dbReference type="RefSeq" id="WP_066229950.1">
    <property type="nucleotide sequence ID" value="NZ_CP066701.1"/>
</dbReference>
<name>A0A150L7G1_9BACI</name>
<proteinExistence type="predicted"/>
<reference evidence="3 5" key="2">
    <citation type="submission" date="2020-12" db="EMBL/GenBank/DDBJ databases">
        <title>Taxonomic evaluation of the Bacillus sporothermodurans group of bacteria based on whole genome sequences.</title>
        <authorList>
            <person name="Fiedler G."/>
            <person name="Herbstmann A.-D."/>
            <person name="Doll E."/>
            <person name="Wenning M."/>
            <person name="Brinks E."/>
            <person name="Kabisch J."/>
            <person name="Breitenwieser F."/>
            <person name="Lappann M."/>
            <person name="Boehnlein C."/>
            <person name="Franz C."/>
        </authorList>
    </citation>
    <scope>NUCLEOTIDE SEQUENCE [LARGE SCALE GENOMIC DNA]</scope>
    <source>
        <strain evidence="3 5">DSM 10599</strain>
    </source>
</reference>
<keyword evidence="4" id="KW-1185">Reference proteome</keyword>
<dbReference type="OrthoDB" id="5782056at2"/>
<evidence type="ECO:0000259" key="1">
    <source>
        <dbReference type="PROSITE" id="PS50965"/>
    </source>
</evidence>
<sequence length="190" mass="21988">MESSKQLERGLMGEKIISEVLQKYLPSYYRIIDDIFVRTEDFEMTQVDHLLIHPQFIVCIETKNLSGALSSVDEEVWEQKNYKGEVYSMNSPQLQSLTHTMHLTSFLTSMSITIPIYSVVVLLSNKVCQFDVKSDMYYQDKCPVLYGKELVPFVLKKEKELQEKGHLFDVQEVTNLLISEHQGIMDSPLI</sequence>
<dbReference type="Proteomes" id="UP000075666">
    <property type="component" value="Unassembled WGS sequence"/>
</dbReference>
<accession>A0A150L7G1</accession>
<dbReference type="EMBL" id="CP066701">
    <property type="protein sequence ID" value="QQX26235.1"/>
    <property type="molecule type" value="Genomic_DNA"/>
</dbReference>
<dbReference type="InterPro" id="IPR011528">
    <property type="entry name" value="NERD"/>
</dbReference>
<dbReference type="STRING" id="46224.B4102_2840"/>
<dbReference type="AlphaFoldDB" id="A0A150L7G1"/>
<reference evidence="2 4" key="1">
    <citation type="submission" date="2016-01" db="EMBL/GenBank/DDBJ databases">
        <title>Genome Sequences of Twelve Sporeforming Bacillus Species Isolated from Foods.</title>
        <authorList>
            <person name="Berendsen E.M."/>
            <person name="Wells-Bennik M.H."/>
            <person name="Krawcyk A.O."/>
            <person name="De Jong A."/>
            <person name="Holsappel S."/>
            <person name="Eijlander R.T."/>
            <person name="Kuipers O.P."/>
        </authorList>
    </citation>
    <scope>NUCLEOTIDE SEQUENCE [LARGE SCALE GENOMIC DNA]</scope>
    <source>
        <strain evidence="2 4">B4102</strain>
    </source>
</reference>
<dbReference type="PROSITE" id="PS50965">
    <property type="entry name" value="NERD"/>
    <property type="match status" value="1"/>
</dbReference>
<dbReference type="KEGG" id="hspo:JGZ69_04945"/>
<gene>
    <name evidence="2" type="ORF">B4102_2840</name>
    <name evidence="3" type="ORF">JGZ69_04945</name>
</gene>
<organism evidence="2 4">
    <name type="scientific">Heyndrickxia sporothermodurans</name>
    <dbReference type="NCBI Taxonomy" id="46224"/>
    <lineage>
        <taxon>Bacteria</taxon>
        <taxon>Bacillati</taxon>
        <taxon>Bacillota</taxon>
        <taxon>Bacilli</taxon>
        <taxon>Bacillales</taxon>
        <taxon>Bacillaceae</taxon>
        <taxon>Heyndrickxia</taxon>
    </lineage>
</organism>
<evidence type="ECO:0000313" key="5">
    <source>
        <dbReference type="Proteomes" id="UP000595512"/>
    </source>
</evidence>